<gene>
    <name evidence="2" type="ordered locus">HTH_1242</name>
</gene>
<name>D3DIP4_HYDTT</name>
<evidence type="ECO:0000256" key="1">
    <source>
        <dbReference type="SAM" id="Phobius"/>
    </source>
</evidence>
<dbReference type="SUPFAM" id="SSF75169">
    <property type="entry name" value="DsrEFH-like"/>
    <property type="match status" value="1"/>
</dbReference>
<dbReference type="PANTHER" id="PTHR34655:SF2">
    <property type="entry name" value="PEROXIREDOXIN FAMILY PROTEIN"/>
    <property type="match status" value="1"/>
</dbReference>
<accession>D3DIP4</accession>
<reference evidence="2 3" key="1">
    <citation type="journal article" date="2010" name="J. Bacteriol.">
        <title>Complete genome sequence of the thermophilic, obligately chemolithoautotrophic hydrogen-oxidizing bacterium Hydrogenobacter thermophilus TK-6.</title>
        <authorList>
            <person name="Arai H."/>
            <person name="Kanbe H."/>
            <person name="Ishii M."/>
            <person name="Igarashi Y."/>
        </authorList>
    </citation>
    <scope>NUCLEOTIDE SEQUENCE [LARGE SCALE GENOMIC DNA]</scope>
    <source>
        <strain evidence="3">DSM 6534 / IAM 12695 / TK-6 [Tokyo]</strain>
    </source>
</reference>
<keyword evidence="1" id="KW-0812">Transmembrane</keyword>
<dbReference type="RefSeq" id="WP_012963876.1">
    <property type="nucleotide sequence ID" value="NC_013799.1"/>
</dbReference>
<sequence>MKTMAMVVRQDAYDLVLTPLAFAYLGVAYYDEINILFVNWAVRLLSKQGVEAIKPSADHAGTPVEMIEERVKAAGLPADLHEIFKKLKETGKVHLYACSLAAQIFGVEERDLIPEADGIVGATWFLTEKAEPATIFMQY</sequence>
<dbReference type="KEGG" id="hth:HTH_1242"/>
<dbReference type="InterPro" id="IPR027396">
    <property type="entry name" value="DsrEFH-like"/>
</dbReference>
<dbReference type="PATRIC" id="fig|608538.5.peg.1261"/>
<evidence type="ECO:0000313" key="2">
    <source>
        <dbReference type="EMBL" id="BAI69696.1"/>
    </source>
</evidence>
<dbReference type="EMBL" id="AP011112">
    <property type="protein sequence ID" value="BAI69696.1"/>
    <property type="molecule type" value="Genomic_DNA"/>
</dbReference>
<dbReference type="Proteomes" id="UP000002574">
    <property type="component" value="Chromosome"/>
</dbReference>
<dbReference type="PANTHER" id="PTHR34655">
    <property type="entry name" value="CONSERVED WITHIN P. AEROPHILUM"/>
    <property type="match status" value="1"/>
</dbReference>
<keyword evidence="3" id="KW-1185">Reference proteome</keyword>
<dbReference type="InterPro" id="IPR032836">
    <property type="entry name" value="DsrE2-like"/>
</dbReference>
<organism evidence="2 3">
    <name type="scientific">Hydrogenobacter thermophilus (strain DSM 6534 / IAM 12695 / TK-6)</name>
    <dbReference type="NCBI Taxonomy" id="608538"/>
    <lineage>
        <taxon>Bacteria</taxon>
        <taxon>Pseudomonadati</taxon>
        <taxon>Aquificota</taxon>
        <taxon>Aquificia</taxon>
        <taxon>Aquificales</taxon>
        <taxon>Aquificaceae</taxon>
        <taxon>Hydrogenobacter</taxon>
    </lineage>
</organism>
<keyword evidence="1" id="KW-0472">Membrane</keyword>
<dbReference type="OrthoDB" id="13953at2"/>
<dbReference type="Pfam" id="PF13686">
    <property type="entry name" value="DrsE_2"/>
    <property type="match status" value="1"/>
</dbReference>
<keyword evidence="1" id="KW-1133">Transmembrane helix</keyword>
<proteinExistence type="predicted"/>
<dbReference type="Gene3D" id="3.40.1260.10">
    <property type="entry name" value="DsrEFH-like"/>
    <property type="match status" value="1"/>
</dbReference>
<protein>
    <submittedName>
        <fullName evidence="2">Uncharacterized protein</fullName>
    </submittedName>
</protein>
<dbReference type="eggNOG" id="COG2210">
    <property type="taxonomic scope" value="Bacteria"/>
</dbReference>
<dbReference type="AlphaFoldDB" id="D3DIP4"/>
<feature type="transmembrane region" description="Helical" evidence="1">
    <location>
        <begin position="12"/>
        <end position="30"/>
    </location>
</feature>
<dbReference type="KEGG" id="hte:Hydth_1234"/>
<evidence type="ECO:0000313" key="3">
    <source>
        <dbReference type="Proteomes" id="UP000002574"/>
    </source>
</evidence>